<dbReference type="EMBL" id="CACVBM020000155">
    <property type="protein sequence ID" value="CAA7015232.1"/>
    <property type="molecule type" value="Genomic_DNA"/>
</dbReference>
<dbReference type="Proteomes" id="UP000467841">
    <property type="component" value="Unassembled WGS sequence"/>
</dbReference>
<protein>
    <submittedName>
        <fullName evidence="1">Uncharacterized protein</fullName>
    </submittedName>
</protein>
<comment type="caution">
    <text evidence="1">The sequence shown here is derived from an EMBL/GenBank/DDBJ whole genome shotgun (WGS) entry which is preliminary data.</text>
</comment>
<name>A0A6D2HH99_9BRAS</name>
<organism evidence="1 2">
    <name type="scientific">Microthlaspi erraticum</name>
    <dbReference type="NCBI Taxonomy" id="1685480"/>
    <lineage>
        <taxon>Eukaryota</taxon>
        <taxon>Viridiplantae</taxon>
        <taxon>Streptophyta</taxon>
        <taxon>Embryophyta</taxon>
        <taxon>Tracheophyta</taxon>
        <taxon>Spermatophyta</taxon>
        <taxon>Magnoliopsida</taxon>
        <taxon>eudicotyledons</taxon>
        <taxon>Gunneridae</taxon>
        <taxon>Pentapetalae</taxon>
        <taxon>rosids</taxon>
        <taxon>malvids</taxon>
        <taxon>Brassicales</taxon>
        <taxon>Brassicaceae</taxon>
        <taxon>Coluteocarpeae</taxon>
        <taxon>Microthlaspi</taxon>
    </lineage>
</organism>
<keyword evidence="2" id="KW-1185">Reference proteome</keyword>
<reference evidence="1" key="1">
    <citation type="submission" date="2020-01" db="EMBL/GenBank/DDBJ databases">
        <authorList>
            <person name="Mishra B."/>
        </authorList>
    </citation>
    <scope>NUCLEOTIDE SEQUENCE [LARGE SCALE GENOMIC DNA]</scope>
</reference>
<accession>A0A6D2HH99</accession>
<evidence type="ECO:0000313" key="1">
    <source>
        <dbReference type="EMBL" id="CAA7015232.1"/>
    </source>
</evidence>
<gene>
    <name evidence="1" type="ORF">MERR_LOCUS2467</name>
</gene>
<sequence>MSNFIERSTDESMSMEVDMVLGDPPATAIEANRNYAAFQLSLECAKNEYLTDEDQRATYYLGGICCLLPDVTDDLQEALRSMDLRVRTISFPSAAARNGLIVPPKEVEPKKSMALFGYLLIMLYKNVDEVLFRGFFEDHLKKLFDISGFVPREGEDVSVFSDAEHAMYYRNSYGQNHGIRTGNSHVATFFFIFTILRGSPVLRAPRLADEIENFRRACEAVLATEFPCYYMIFEDPESYAILDRSNFPTLTAVAMKLRTNAELCEVDYYVAMHRNQLGDKSVSLSSDDNGNVKEDRVNCNSALVIN</sequence>
<dbReference type="OrthoDB" id="1111167at2759"/>
<dbReference type="AlphaFoldDB" id="A0A6D2HH99"/>
<evidence type="ECO:0000313" key="2">
    <source>
        <dbReference type="Proteomes" id="UP000467841"/>
    </source>
</evidence>
<proteinExistence type="predicted"/>